<keyword evidence="4" id="KW-1185">Reference proteome</keyword>
<dbReference type="PANTHER" id="PTHR33327">
    <property type="entry name" value="ENDONUCLEASE"/>
    <property type="match status" value="1"/>
</dbReference>
<dbReference type="RefSeq" id="XP_026271941.2">
    <property type="nucleotide sequence ID" value="XM_026416156.2"/>
</dbReference>
<organism evidence="4 5">
    <name type="scientific">Frankliniella occidentalis</name>
    <name type="common">Western flower thrips</name>
    <name type="synonym">Euthrips occidentalis</name>
    <dbReference type="NCBI Taxonomy" id="133901"/>
    <lineage>
        <taxon>Eukaryota</taxon>
        <taxon>Metazoa</taxon>
        <taxon>Ecdysozoa</taxon>
        <taxon>Arthropoda</taxon>
        <taxon>Hexapoda</taxon>
        <taxon>Insecta</taxon>
        <taxon>Pterygota</taxon>
        <taxon>Neoptera</taxon>
        <taxon>Paraneoptera</taxon>
        <taxon>Thysanoptera</taxon>
        <taxon>Terebrantia</taxon>
        <taxon>Thripoidea</taxon>
        <taxon>Thripidae</taxon>
        <taxon>Frankliniella</taxon>
    </lineage>
</organism>
<evidence type="ECO:0000256" key="2">
    <source>
        <dbReference type="SAM" id="MobiDB-lite"/>
    </source>
</evidence>
<dbReference type="AlphaFoldDB" id="A0A6J1RZE0"/>
<keyword evidence="1" id="KW-0175">Coiled coil</keyword>
<evidence type="ECO:0000259" key="3">
    <source>
        <dbReference type="Pfam" id="PF23055"/>
    </source>
</evidence>
<feature type="domain" description="DUF7041" evidence="3">
    <location>
        <begin position="63"/>
        <end position="145"/>
    </location>
</feature>
<feature type="coiled-coil region" evidence="1">
    <location>
        <begin position="3"/>
        <end position="54"/>
    </location>
</feature>
<proteinExistence type="predicted"/>
<protein>
    <submittedName>
        <fullName evidence="5">Uncharacterized protein LOC113202090</fullName>
    </submittedName>
</protein>
<evidence type="ECO:0000313" key="5">
    <source>
        <dbReference type="RefSeq" id="XP_026271941.2"/>
    </source>
</evidence>
<feature type="compositionally biased region" description="Basic and acidic residues" evidence="2">
    <location>
        <begin position="294"/>
        <end position="314"/>
    </location>
</feature>
<reference evidence="5" key="1">
    <citation type="submission" date="2025-08" db="UniProtKB">
        <authorList>
            <consortium name="RefSeq"/>
        </authorList>
    </citation>
    <scope>IDENTIFICATION</scope>
    <source>
        <tissue evidence="5">Whole organism</tissue>
    </source>
</reference>
<name>A0A6J1RZE0_FRAOC</name>
<dbReference type="GeneID" id="113202090"/>
<dbReference type="PANTHER" id="PTHR33327:SF3">
    <property type="entry name" value="RNA-DIRECTED DNA POLYMERASE"/>
    <property type="match status" value="1"/>
</dbReference>
<dbReference type="KEGG" id="foc:113202090"/>
<feature type="compositionally biased region" description="Basic and acidic residues" evidence="2">
    <location>
        <begin position="274"/>
        <end position="286"/>
    </location>
</feature>
<dbReference type="Pfam" id="PF23055">
    <property type="entry name" value="DUF7041"/>
    <property type="match status" value="1"/>
</dbReference>
<evidence type="ECO:0000313" key="4">
    <source>
        <dbReference type="Proteomes" id="UP000504606"/>
    </source>
</evidence>
<dbReference type="Proteomes" id="UP000504606">
    <property type="component" value="Unplaced"/>
</dbReference>
<dbReference type="OrthoDB" id="6260718at2759"/>
<feature type="region of interest" description="Disordered" evidence="2">
    <location>
        <begin position="254"/>
        <end position="331"/>
    </location>
</feature>
<gene>
    <name evidence="5" type="primary">LOC113202090</name>
</gene>
<dbReference type="InterPro" id="IPR055469">
    <property type="entry name" value="DUF7041"/>
</dbReference>
<accession>A0A6J1RZE0</accession>
<sequence>MATETVAQLKRELEAVKKNLQEEETARANAEIALASARGALEAIERDRERERRNRTNAVSGKLPSFWADKPSVWFAQAESNFATNNITQDSQKYHLVVGQLDTATAAEVEDIISGPVADRTYENLKTSLISRLSDSEQKRVRKLISEEEIGDRKPSQFLRHLRSLAGSSATVSEALLSQIWLQRLPATASAILSSHSNLDLNALAAMADKIVEQVASVTPSAVMAVRDPPPSPDVSAMILDTLQKLNLKIESITAPPGRRDERQPRSRSQSNFRDNRNFSRARDNSRSAATSRPTRDRQDEMCWYHSRHGEKAHKCVQPCSFKPGNGTGSQ</sequence>
<evidence type="ECO:0000256" key="1">
    <source>
        <dbReference type="SAM" id="Coils"/>
    </source>
</evidence>